<feature type="non-terminal residue" evidence="2">
    <location>
        <position position="1"/>
    </location>
</feature>
<dbReference type="Proteomes" id="UP000838756">
    <property type="component" value="Unassembled WGS sequence"/>
</dbReference>
<protein>
    <submittedName>
        <fullName evidence="2">Jg16747 protein</fullName>
    </submittedName>
</protein>
<organism evidence="2 3">
    <name type="scientific">Pararge aegeria aegeria</name>
    <dbReference type="NCBI Taxonomy" id="348720"/>
    <lineage>
        <taxon>Eukaryota</taxon>
        <taxon>Metazoa</taxon>
        <taxon>Ecdysozoa</taxon>
        <taxon>Arthropoda</taxon>
        <taxon>Hexapoda</taxon>
        <taxon>Insecta</taxon>
        <taxon>Pterygota</taxon>
        <taxon>Neoptera</taxon>
        <taxon>Endopterygota</taxon>
        <taxon>Lepidoptera</taxon>
        <taxon>Glossata</taxon>
        <taxon>Ditrysia</taxon>
        <taxon>Papilionoidea</taxon>
        <taxon>Nymphalidae</taxon>
        <taxon>Satyrinae</taxon>
        <taxon>Satyrini</taxon>
        <taxon>Parargina</taxon>
        <taxon>Pararge</taxon>
    </lineage>
</organism>
<dbReference type="EMBL" id="CAKXAJ010023897">
    <property type="protein sequence ID" value="CAH2228160.1"/>
    <property type="molecule type" value="Genomic_DNA"/>
</dbReference>
<name>A0A8S4R061_9NEOP</name>
<feature type="region of interest" description="Disordered" evidence="1">
    <location>
        <begin position="105"/>
        <end position="143"/>
    </location>
</feature>
<gene>
    <name evidence="2" type="primary">jg16747</name>
    <name evidence="2" type="ORF">PAEG_LOCUS8251</name>
</gene>
<dbReference type="AlphaFoldDB" id="A0A8S4R061"/>
<accession>A0A8S4R061</accession>
<sequence length="143" mass="16020">AVVDELTNKDGTWVRLSPESTQTYSDGNICVSWCLQYHGHLDLTLLVPVDDDDTQQEEFAPSCSGCNEGQFFDLPLSTDEDGDAASNDLSSEDRRFPFSIQCDLANESDSSSSPYMFGEPSKRNRHLRNESNSMPTPRYVRTI</sequence>
<keyword evidence="3" id="KW-1185">Reference proteome</keyword>
<reference evidence="2" key="1">
    <citation type="submission" date="2022-03" db="EMBL/GenBank/DDBJ databases">
        <authorList>
            <person name="Lindestad O."/>
        </authorList>
    </citation>
    <scope>NUCLEOTIDE SEQUENCE</scope>
</reference>
<proteinExistence type="predicted"/>
<evidence type="ECO:0000256" key="1">
    <source>
        <dbReference type="SAM" id="MobiDB-lite"/>
    </source>
</evidence>
<evidence type="ECO:0000313" key="3">
    <source>
        <dbReference type="Proteomes" id="UP000838756"/>
    </source>
</evidence>
<dbReference type="OrthoDB" id="6050183at2759"/>
<evidence type="ECO:0000313" key="2">
    <source>
        <dbReference type="EMBL" id="CAH2228160.1"/>
    </source>
</evidence>
<comment type="caution">
    <text evidence="2">The sequence shown here is derived from an EMBL/GenBank/DDBJ whole genome shotgun (WGS) entry which is preliminary data.</text>
</comment>